<sequence length="859" mass="95421">MFERITARLLSRKTSPPVRSKPAQADAIPRSGGQEPVPVPVPQSAIIEREPEDDIINPEPQEFTYRQEPRHAFVEHEPEPRHAHVISEPKPGNFLIESEPRHVLPRPGPQHIVVEPKPRRVTFDPKPRHFVSGKKPRSFAREPQSLDAVNVFDFHDQDAISELLEGIPEPQKPSKDVPKLRDVVDLPKVEPVPQNTVLEQREVDPMAQNVVSELQEAAPKPPTPIVVPESQIAAPVPQSTVLEQREIDPMALEPLVSVPVEPQEIAPGPPIAIVAPEPQTTTTTTTLEPRNAAPEPTSPPSEPKNTNNELQDILLKLDNLVLEPTSSLAELRKVVLKAQKDSLNVEDIAAELRRVLPKSHDNLGLLEAISKYQHVPAESQPQTAQRNIISRPRMTAIDADRLFQHPDWDDRADEEFDLNVASASTDSWKRWTVKLEFTQKGSKRTGSAFYINLDQKSGRILLTAGHNLISKEGEMVQDMKIADTGEKIDPNWMFVSDEYKSKPGEDSKIHDYGMILLPGNPDGGFGFSLKIAEARGCDLKLPGVNITGYQQGKAEPDFHSGKVGRVMGKCIKYSIQSISGNSGGPVWVGNAGKETAIGIHNYGPGDSKKGSNPVSSMAQGTRIHLGVLQDICRWTATAKCNVGYLSKRLAVFKLKPPHDNYNDPERTFFLKFTKGVTTAKARLGAEDLETTFDVVPGLTASWAAKANGTSGTQAPPNAKYVFMFKEWKNWQEDTDDEDSGSPEKQVEFSDATPKPQWLRWRTDKDINRVELSESLRDDSFVVLQKKLQGFEIVAEAQASSETTGFAPGQRKLRMMVDDVDVMPPDGAEGLYELYESEQVGFIRAEAQHTKNLYCVFKFM</sequence>
<proteinExistence type="predicted"/>
<evidence type="ECO:0000313" key="3">
    <source>
        <dbReference type="Proteomes" id="UP001313282"/>
    </source>
</evidence>
<evidence type="ECO:0000313" key="2">
    <source>
        <dbReference type="EMBL" id="KAK6347620.1"/>
    </source>
</evidence>
<feature type="region of interest" description="Disordered" evidence="1">
    <location>
        <begin position="732"/>
        <end position="752"/>
    </location>
</feature>
<dbReference type="EMBL" id="JAVHNR010000003">
    <property type="protein sequence ID" value="KAK6347620.1"/>
    <property type="molecule type" value="Genomic_DNA"/>
</dbReference>
<dbReference type="SUPFAM" id="SSF50494">
    <property type="entry name" value="Trypsin-like serine proteases"/>
    <property type="match status" value="1"/>
</dbReference>
<feature type="region of interest" description="Disordered" evidence="1">
    <location>
        <begin position="268"/>
        <end position="307"/>
    </location>
</feature>
<evidence type="ECO:0008006" key="4">
    <source>
        <dbReference type="Google" id="ProtNLM"/>
    </source>
</evidence>
<reference evidence="2 3" key="1">
    <citation type="submission" date="2019-10" db="EMBL/GenBank/DDBJ databases">
        <authorList>
            <person name="Palmer J.M."/>
        </authorList>
    </citation>
    <scope>NUCLEOTIDE SEQUENCE [LARGE SCALE GENOMIC DNA]</scope>
    <source>
        <strain evidence="2 3">TWF718</strain>
    </source>
</reference>
<feature type="compositionally biased region" description="Basic and acidic residues" evidence="1">
    <location>
        <begin position="77"/>
        <end position="87"/>
    </location>
</feature>
<accession>A0AAN8RDK0</accession>
<keyword evidence="3" id="KW-1185">Reference proteome</keyword>
<feature type="region of interest" description="Disordered" evidence="1">
    <location>
        <begin position="1"/>
        <end position="40"/>
    </location>
</feature>
<gene>
    <name evidence="2" type="ORF">TWF718_005459</name>
</gene>
<dbReference type="InterPro" id="IPR043504">
    <property type="entry name" value="Peptidase_S1_PA_chymotrypsin"/>
</dbReference>
<feature type="region of interest" description="Disordered" evidence="1">
    <location>
        <begin position="77"/>
        <end position="110"/>
    </location>
</feature>
<dbReference type="Proteomes" id="UP001313282">
    <property type="component" value="Unassembled WGS sequence"/>
</dbReference>
<dbReference type="AlphaFoldDB" id="A0AAN8RDK0"/>
<dbReference type="Gene3D" id="2.40.10.10">
    <property type="entry name" value="Trypsin-like serine proteases"/>
    <property type="match status" value="2"/>
</dbReference>
<comment type="caution">
    <text evidence="2">The sequence shown here is derived from an EMBL/GenBank/DDBJ whole genome shotgun (WGS) entry which is preliminary data.</text>
</comment>
<name>A0AAN8RDK0_9PEZI</name>
<evidence type="ECO:0000256" key="1">
    <source>
        <dbReference type="SAM" id="MobiDB-lite"/>
    </source>
</evidence>
<protein>
    <recommendedName>
        <fullName evidence="4">Serine protease</fullName>
    </recommendedName>
</protein>
<feature type="compositionally biased region" description="Low complexity" evidence="1">
    <location>
        <begin position="271"/>
        <end position="295"/>
    </location>
</feature>
<organism evidence="2 3">
    <name type="scientific">Orbilia javanica</name>
    <dbReference type="NCBI Taxonomy" id="47235"/>
    <lineage>
        <taxon>Eukaryota</taxon>
        <taxon>Fungi</taxon>
        <taxon>Dikarya</taxon>
        <taxon>Ascomycota</taxon>
        <taxon>Pezizomycotina</taxon>
        <taxon>Orbiliomycetes</taxon>
        <taxon>Orbiliales</taxon>
        <taxon>Orbiliaceae</taxon>
        <taxon>Orbilia</taxon>
    </lineage>
</organism>
<dbReference type="InterPro" id="IPR009003">
    <property type="entry name" value="Peptidase_S1_PA"/>
</dbReference>